<dbReference type="EMBL" id="JASCXX010000011">
    <property type="protein sequence ID" value="MDI6449540.1"/>
    <property type="molecule type" value="Genomic_DNA"/>
</dbReference>
<comment type="caution">
    <text evidence="2">The sequence shown here is derived from an EMBL/GenBank/DDBJ whole genome shotgun (WGS) entry which is preliminary data.</text>
</comment>
<gene>
    <name evidence="2" type="ORF">QJ522_10845</name>
</gene>
<feature type="chain" id="PRO_5043487848" description="DUF4352 domain-containing protein" evidence="1">
    <location>
        <begin position="21"/>
        <end position="210"/>
    </location>
</feature>
<feature type="signal peptide" evidence="1">
    <location>
        <begin position="1"/>
        <end position="20"/>
    </location>
</feature>
<dbReference type="AlphaFoldDB" id="A0AAW6TY59"/>
<keyword evidence="3" id="KW-1185">Reference proteome</keyword>
<organism evidence="2 3">
    <name type="scientific">Anaerobaca lacustris</name>
    <dbReference type="NCBI Taxonomy" id="3044600"/>
    <lineage>
        <taxon>Bacteria</taxon>
        <taxon>Pseudomonadati</taxon>
        <taxon>Planctomycetota</taxon>
        <taxon>Phycisphaerae</taxon>
        <taxon>Sedimentisphaerales</taxon>
        <taxon>Anaerobacaceae</taxon>
        <taxon>Anaerobaca</taxon>
    </lineage>
</organism>
<protein>
    <recommendedName>
        <fullName evidence="4">DUF4352 domain-containing protein</fullName>
    </recommendedName>
</protein>
<dbReference type="Proteomes" id="UP001431776">
    <property type="component" value="Unassembled WGS sequence"/>
</dbReference>
<evidence type="ECO:0000256" key="1">
    <source>
        <dbReference type="SAM" id="SignalP"/>
    </source>
</evidence>
<evidence type="ECO:0008006" key="4">
    <source>
        <dbReference type="Google" id="ProtNLM"/>
    </source>
</evidence>
<reference evidence="2" key="1">
    <citation type="submission" date="2023-05" db="EMBL/GenBank/DDBJ databases">
        <title>Anaerotaeda fermentans gen. nov., sp. nov., a novel anaerobic planctomycete of the new family within the order Sedimentisphaerales isolated from Taman Peninsula, Russia.</title>
        <authorList>
            <person name="Khomyakova M.A."/>
            <person name="Merkel A.Y."/>
            <person name="Slobodkin A.I."/>
        </authorList>
    </citation>
    <scope>NUCLEOTIDE SEQUENCE</scope>
    <source>
        <strain evidence="2">M17dextr</strain>
    </source>
</reference>
<evidence type="ECO:0000313" key="3">
    <source>
        <dbReference type="Proteomes" id="UP001431776"/>
    </source>
</evidence>
<name>A0AAW6TY59_9BACT</name>
<accession>A0AAW6TY59</accession>
<dbReference type="RefSeq" id="WP_349244947.1">
    <property type="nucleotide sequence ID" value="NZ_JASCXX010000011.1"/>
</dbReference>
<proteinExistence type="predicted"/>
<keyword evidence="1" id="KW-0732">Signal</keyword>
<sequence length="210" mass="23385">MNRCLVYGTVLALAAGVCLAAPEPAVVQRPGQWTVEVKFEQPEQLVLPWGGNGPARFWYMILTVTNRTGQDVGFYPRCELMSDTFQVVPAGVGVPPIAFETIKQRHQSRYPFLEALGAVENRILQGQDNAKDIVVVWPDFDNEAASFKVFITGLSNETAWIDHPVAVDNAGQPVKVFLRKTLVLDYAFRGDPALRNSVQVVHKDTSWVMR</sequence>
<evidence type="ECO:0000313" key="2">
    <source>
        <dbReference type="EMBL" id="MDI6449540.1"/>
    </source>
</evidence>